<dbReference type="EMBL" id="CP129113">
    <property type="protein sequence ID" value="WLV24277.1"/>
    <property type="molecule type" value="Genomic_DNA"/>
</dbReference>
<reference evidence="1" key="1">
    <citation type="submission" date="2023-06" db="EMBL/GenBank/DDBJ databases">
        <title>A Treasure from Seagulls: Isolation and Description of Aciduricobacillus qingdaonensis gen. nov., sp. nov., a Rare Obligately Uric Acid-utilizing Member in the Family Bacillaceae.</title>
        <authorList>
            <person name="Liu W."/>
            <person name="Wang B."/>
        </authorList>
    </citation>
    <scope>NUCLEOTIDE SEQUENCE</scope>
    <source>
        <strain evidence="1">44XB</strain>
    </source>
</reference>
<name>A0ABY9KX57_9BACI</name>
<gene>
    <name evidence="1" type="ORF">QR721_11615</name>
</gene>
<keyword evidence="2" id="KW-1185">Reference proteome</keyword>
<dbReference type="PROSITE" id="PS51257">
    <property type="entry name" value="PROKAR_LIPOPROTEIN"/>
    <property type="match status" value="1"/>
</dbReference>
<dbReference type="Pfam" id="PF16781">
    <property type="entry name" value="DUF5068"/>
    <property type="match status" value="1"/>
</dbReference>
<sequence>MKKLYFILFIICLTTFGLVGCSSGDKAKGSEKEETKAKSEKKEESFKDAKEYRKLNEYMAEHTGGKVKVLHEDGKTREHDLDQLKVKLESYEVVSLKDVGEEFARVFDSEIGGRLVVARFTIHNAGKKDIYFIPAFSLKNRQVDYSKRNEDMFLPTAKQIAAKFDRDNAYVVKAGETVTGYEAYPLTEEVFSESTAILDVPLAMKKKDDYKSIFGTQGKFHISLNEKGAKKLAHNSAFYEDRVIAEDMGDKKMLKEKKGINEKAKLEDIEVTLNGYQFTKFRPNRETGKRFNEFKHGMVLLTAEFTIKNGGKRPVRYFNSTLHMNNKTQTARNEIILDNNLSNEPFKSGESRKMLQVYTLDEEMYEKILKEKEFEIEFGPLYYDGKGNILGKDTVKFPLPK</sequence>
<organism evidence="1 2">
    <name type="scientific">Aciduricibacillus chroicocephali</name>
    <dbReference type="NCBI Taxonomy" id="3054939"/>
    <lineage>
        <taxon>Bacteria</taxon>
        <taxon>Bacillati</taxon>
        <taxon>Bacillota</taxon>
        <taxon>Bacilli</taxon>
        <taxon>Bacillales</taxon>
        <taxon>Bacillaceae</taxon>
        <taxon>Aciduricibacillus</taxon>
    </lineage>
</organism>
<dbReference type="Proteomes" id="UP001180087">
    <property type="component" value="Chromosome"/>
</dbReference>
<dbReference type="RefSeq" id="WP_348027136.1">
    <property type="nucleotide sequence ID" value="NZ_CP129113.1"/>
</dbReference>
<dbReference type="Gene3D" id="2.60.40.4170">
    <property type="match status" value="2"/>
</dbReference>
<accession>A0ABY9KX57</accession>
<evidence type="ECO:0000313" key="2">
    <source>
        <dbReference type="Proteomes" id="UP001180087"/>
    </source>
</evidence>
<evidence type="ECO:0000313" key="1">
    <source>
        <dbReference type="EMBL" id="WLV24277.1"/>
    </source>
</evidence>
<protein>
    <submittedName>
        <fullName evidence="1">DUF5068 domain-containing protein</fullName>
    </submittedName>
</protein>
<proteinExistence type="predicted"/>
<dbReference type="InterPro" id="IPR031888">
    <property type="entry name" value="DUF5068"/>
</dbReference>